<dbReference type="Gene3D" id="2.20.110.10">
    <property type="entry name" value="Histone H3 K4-specific methyltransferase SET7/9 N-terminal domain"/>
    <property type="match status" value="1"/>
</dbReference>
<dbReference type="InterPro" id="IPR003409">
    <property type="entry name" value="MORN"/>
</dbReference>
<feature type="transmembrane region" description="Helical" evidence="2">
    <location>
        <begin position="1134"/>
        <end position="1154"/>
    </location>
</feature>
<evidence type="ECO:0000313" key="3">
    <source>
        <dbReference type="EMBL" id="KAF4713212.1"/>
    </source>
</evidence>
<dbReference type="EMBL" id="JABANO010029630">
    <property type="protein sequence ID" value="KAF4713212.1"/>
    <property type="molecule type" value="Genomic_DNA"/>
</dbReference>
<feature type="transmembrane region" description="Helical" evidence="2">
    <location>
        <begin position="1206"/>
        <end position="1223"/>
    </location>
</feature>
<keyword evidence="2" id="KW-0472">Membrane</keyword>
<gene>
    <name evidence="3" type="ORF">FOZ63_010020</name>
</gene>
<comment type="caution">
    <text evidence="3">The sequence shown here is derived from an EMBL/GenBank/DDBJ whole genome shotgun (WGS) entry which is preliminary data.</text>
</comment>
<keyword evidence="1" id="KW-0677">Repeat</keyword>
<feature type="transmembrane region" description="Helical" evidence="2">
    <location>
        <begin position="634"/>
        <end position="657"/>
    </location>
</feature>
<feature type="transmembrane region" description="Helical" evidence="2">
    <location>
        <begin position="559"/>
        <end position="578"/>
    </location>
</feature>
<evidence type="ECO:0000256" key="2">
    <source>
        <dbReference type="SAM" id="Phobius"/>
    </source>
</evidence>
<dbReference type="SUPFAM" id="SSF82185">
    <property type="entry name" value="Histone H3 K4-specific methyltransferase SET7/9 N-terminal domain"/>
    <property type="match status" value="4"/>
</dbReference>
<dbReference type="PANTHER" id="PTHR43215:SF14">
    <property type="entry name" value="RADIAL SPOKE HEAD 1 HOMOLOG"/>
    <property type="match status" value="1"/>
</dbReference>
<name>A0A7J6QYL7_PEROL</name>
<reference evidence="3 4" key="1">
    <citation type="submission" date="2020-04" db="EMBL/GenBank/DDBJ databases">
        <title>Perkinsus olseni comparative genomics.</title>
        <authorList>
            <person name="Bogema D.R."/>
        </authorList>
    </citation>
    <scope>NUCLEOTIDE SEQUENCE [LARGE SCALE GENOMIC DNA]</scope>
    <source>
        <strain evidence="3 4">ATCC PRA-207</strain>
    </source>
</reference>
<sequence>NYYRIDCWHTTEGGEPPSTIRIHFAKEHALVVRSPGAVVRNGTAVDFPWPSTHHAASKHVLWVDDHQYHIAIHTTVESVQLGGLSVVSASGQSIPLVPDFDPVIRDQDEALNITAVGRGGTKVRLGGSDLSPSPWLNHRLELADLREGHVIEVEVLSVTGRSTGRYSTRVDMAPGTSTALSSLVVEGFQLNPPAVVPGAWSYDLRVSAEVEEIEIFASAEGRWGGKVCIVRCNNGSGVGTMRQTVRLDPGPPWFTQLPIITKSADGQRQQTYVLNIRREVSSVAELAGVSAEECELAPAFHPNVTEYSCTFRYNVTMTAKLTPLLDSSRCPGCIILAPDNTVPYNLRNEFSKMRPRQYMRADVTRSISSVASATAAVMSVAKASNLMALAKQVQFMSLTARIAGVPQVYVDYTKSMDGFSLQFGFLSDNWGEMSPDSIRNYIHVYISESLETALACQEALGVDYHLPADLLHPEKIALEFRFDGDDIASIFDEPQSWFFGGDDDDLMIRRRLAESGRVELPESGKKLVRFCDEARERVIRKYQRLLELQEFVHTVCGNAIFQGLGMVVFFLVYCVFYYGLARRWHCRVECLEPYPMWTFVLDFGFIGFSSAACSTLFAEGTRSIYVFGWQPSRGLVVLACIAGITIYPVGYLVFVFLKLSQLQSSGQLVYNSKFRKYTDRAVDAIKVKVDPPVPSWIPILSQIATRRISCAIPVKDERGRSVRFGEVFECRSGSEGDLDELTWPVYGSSYDTGSSLDEFSRPFLPAAAAGAPHRGQEEDGEQRQQGFLLTEEVCRGRLYRRVSEVSMAEDELFALTSWLYERAEEERRLVADYGAILRLVGLGRHGCCIVPEVTSDEGRQEWGANDLVQFDDDGDVVSAYQRLRMDFRPERPWIGRSEAIGCWCLPASYCCTRPHPVLCNTPTAVPPDDIPVGERKQMEEWLFDRLVELLRVKAMLAYCVYDNSSMRYHSDRWLSATPLYSGGGELVSLDFRSLVDGVVEWPLMRTQILTAFACRYPPGSEPWITSGFASTMERREFRVTLDEEGFPDAIETSASESCEILGEYPCAGVGWKRYSLRGGDGRNLRVSVGVEVRHVVTIMKYLPGFKLKVPVRNLDMRHQSDLKIILDMARKNGLFIYVIDRFITLCTILILTVGNQGDAAIGPHKMLLFLLLKLIILAYEVGLNARDLEHRGLTFSLGRSLLAGDSFVWLMQSLTLLVLLLGHSEVERIPSPIAAVLGIFITALTMLTMNWRSFGEMVNDYSAVVADRAVSLRKRLAFYAHRVRERISRLRFLEKYRSRSGSVHALLIEGIDFVTPEFGLFMNGRVEVEESESVEEKRKCASEKKLYYHTVSRREFPHYFLESPRDLARYEGDIKSRLTMVVGPGQLRSEEAMGDLAVTVQVVNHAENPWLCASEMDSYFSLYYPPRWRSEIEGRDRREVNAVARRWLYRVVGARGWGVDAWLRREVGAVKSSLTATSSVLRRLDVVMKEQLSGEDRMRKVRLRLGRVTGLRSAVRDYEGSRFYCCLLPEGVESSLDGDVPRERISEVVGVVDGSGGDCVFEENVDITVPCRDQTIVLSIWKENCSSGGEDDELVAYTRPISLPEGGGGEDSTFLLREDVGGCAGNIECDLLFFPRPHSDLTMGGQVRRSPRGTLGSISLRFDILSMFAEGEPRSFTTEGDDDVAPLTEAQKLQRVAHFVVMADHLKGSKSWRPDPLPLRPAVYLPDGCDSHPRRKVERLSSDGMLYEMVPAEGVKESTSERRECLLGLTASEVIVKWRDTRAEQLLPFRRAIMEKYGCSWETVFKLMKRAAAEATGDERGKGDQGGVICEEEFVVALASLLPDYLVRQASRGGESSIEAARRVFQLIDDDGDGFIVLSNLRCAGEQHAGYERVPVMVDYRLPLSSLSCISTNTGERTITLLCDDKFVASKEWKALKSALDPCWVPPEIDDHRYSLESYESSPQSSLGGDFMTFAVLEGYCSMWQRVIRQCSMDTRRVVIEGYDGQVVDHPRISGSYMRDGWGVQEYSPECNDRGEGLVYRGHWKNHVFDGEGVLARRRSSRSSGVLGRLREGWKDAGGGVRGDVIYRGQWRGGKKHGRGVYYFELRGPEGVVYHCVYEGEFRDDAFCGQGVFRVQDVELVARNEEMYPGRIVSYYGVFAGEGTGRGRESGRLDEAHVYDRGVTAGGSRTSLEFLEFFRQDDDGIQPCGRMPVDDTLAMYSSIGDVLAICLDGVVSVLPASRDGISLVGEAVDISLLMKETETYCGELLNGRPHGRGVKRVPVATLVAPPPPAQSDAARDAFSRSLSSNVSGGTVFTAFTSTTAAAGRGVRRPRSWGRELEVCDGQWRYGRKHGEGRMEFRDGVVYEGGWWEDLRHGRGVQVIDASSKVCLLYGYTRYEGDFQHGIRSGQGRIELTDGSVYEGRFDLNQRHDPEGNGKLFDGGGRLIYEGTWERDRRTPSCRFMRLQNGHVYVGELDGYGRPSGRGSLFIDGSKRPPALYEGEWKAGRFHGQGVLVQNDSIYTGQWFEGRMHGKGMLKQPGATYDGDWDMNQRQGRGKLTVLNGQYSYDGDWANDVPHGHGDLEDPKYIHENVVFHQGVCQMPFVDEGAPVASLADCMPINTRIGRQALEDAMIMVKPRVEVGKPINLGYGLLNAEEHNIYAMATMRKSNRAIRHELRRSAMFGTQTLSSHGLDDTVRSAAVRRRASSAISSTQSKMAGLCKEAGLKDFELRQVPGDFYDQSLEWRKNVLEIPSTDQLCKTLIMENVKLNHVDEEAAKKRLRYVAVVVQYGQKLHKEKLGFAVRRIETERMGLPAAGRKAFNMRMVEPEVSQKLSG</sequence>
<dbReference type="InterPro" id="IPR011992">
    <property type="entry name" value="EF-hand-dom_pair"/>
</dbReference>
<dbReference type="SMART" id="SM00698">
    <property type="entry name" value="MORN"/>
    <property type="match status" value="11"/>
</dbReference>
<evidence type="ECO:0000256" key="1">
    <source>
        <dbReference type="ARBA" id="ARBA00022737"/>
    </source>
</evidence>
<dbReference type="SUPFAM" id="SSF47473">
    <property type="entry name" value="EF-hand"/>
    <property type="match status" value="1"/>
</dbReference>
<feature type="transmembrane region" description="Helical" evidence="2">
    <location>
        <begin position="1166"/>
        <end position="1185"/>
    </location>
</feature>
<accession>A0A7J6QYL7</accession>
<dbReference type="Proteomes" id="UP000553632">
    <property type="component" value="Unassembled WGS sequence"/>
</dbReference>
<feature type="transmembrane region" description="Helical" evidence="2">
    <location>
        <begin position="1229"/>
        <end position="1247"/>
    </location>
</feature>
<keyword evidence="4" id="KW-1185">Reference proteome</keyword>
<evidence type="ECO:0008006" key="5">
    <source>
        <dbReference type="Google" id="ProtNLM"/>
    </source>
</evidence>
<dbReference type="PANTHER" id="PTHR43215">
    <property type="entry name" value="RADIAL SPOKE HEAD 1 HOMOLOG"/>
    <property type="match status" value="1"/>
</dbReference>
<proteinExistence type="predicted"/>
<keyword evidence="2" id="KW-1133">Transmembrane helix</keyword>
<keyword evidence="2" id="KW-0812">Transmembrane</keyword>
<feature type="non-terminal residue" evidence="3">
    <location>
        <position position="1"/>
    </location>
</feature>
<organism evidence="3 4">
    <name type="scientific">Perkinsus olseni</name>
    <name type="common">Perkinsus atlanticus</name>
    <dbReference type="NCBI Taxonomy" id="32597"/>
    <lineage>
        <taxon>Eukaryota</taxon>
        <taxon>Sar</taxon>
        <taxon>Alveolata</taxon>
        <taxon>Perkinsozoa</taxon>
        <taxon>Perkinsea</taxon>
        <taxon>Perkinsida</taxon>
        <taxon>Perkinsidae</taxon>
        <taxon>Perkinsus</taxon>
    </lineage>
</organism>
<dbReference type="Pfam" id="PF02493">
    <property type="entry name" value="MORN"/>
    <property type="match status" value="11"/>
</dbReference>
<dbReference type="GO" id="GO:0005829">
    <property type="term" value="C:cytosol"/>
    <property type="evidence" value="ECO:0007669"/>
    <property type="project" value="TreeGrafter"/>
</dbReference>
<protein>
    <recommendedName>
        <fullName evidence="5">Phosphatidylinositol-4-phosphate 5-kinase-like protein 1</fullName>
    </recommendedName>
</protein>
<evidence type="ECO:0000313" key="4">
    <source>
        <dbReference type="Proteomes" id="UP000553632"/>
    </source>
</evidence>